<dbReference type="PROSITE" id="PS50160">
    <property type="entry name" value="DNA_LIGASE_A3"/>
    <property type="match status" value="1"/>
</dbReference>
<comment type="catalytic activity">
    <reaction evidence="3">
        <text>ATP + (deoxyribonucleotide)n-3'-hydroxyl + 5'-phospho-(deoxyribonucleotide)m = (deoxyribonucleotide)n+m + AMP + diphosphate.</text>
        <dbReference type="EC" id="6.5.1.1"/>
    </reaction>
</comment>
<dbReference type="EMBL" id="JAJNDB010000001">
    <property type="protein sequence ID" value="MCD2193426.1"/>
    <property type="molecule type" value="Genomic_DNA"/>
</dbReference>
<feature type="region of interest" description="Disordered" evidence="4">
    <location>
        <begin position="355"/>
        <end position="387"/>
    </location>
</feature>
<name>A0ABS8P5A2_9PSEU</name>
<accession>A0ABS8P5A2</accession>
<dbReference type="InterPro" id="IPR012340">
    <property type="entry name" value="NA-bd_OB-fold"/>
</dbReference>
<proteinExistence type="predicted"/>
<feature type="region of interest" description="Disordered" evidence="4">
    <location>
        <begin position="1"/>
        <end position="35"/>
    </location>
</feature>
<dbReference type="Pfam" id="PF01068">
    <property type="entry name" value="DNA_ligase_A_M"/>
    <property type="match status" value="1"/>
</dbReference>
<dbReference type="SUPFAM" id="SSF56091">
    <property type="entry name" value="DNA ligase/mRNA capping enzyme, catalytic domain"/>
    <property type="match status" value="1"/>
</dbReference>
<dbReference type="SUPFAM" id="SSF50249">
    <property type="entry name" value="Nucleic acid-binding proteins"/>
    <property type="match status" value="1"/>
</dbReference>
<evidence type="ECO:0000256" key="2">
    <source>
        <dbReference type="ARBA" id="ARBA00022598"/>
    </source>
</evidence>
<dbReference type="InterPro" id="IPR050640">
    <property type="entry name" value="Bact_2-comp_sensor_kinase"/>
</dbReference>
<dbReference type="SMART" id="SM00387">
    <property type="entry name" value="HATPase_c"/>
    <property type="match status" value="1"/>
</dbReference>
<dbReference type="Gene3D" id="3.30.470.30">
    <property type="entry name" value="DNA ligase/mRNA capping enzyme"/>
    <property type="match status" value="1"/>
</dbReference>
<gene>
    <name evidence="6" type="ORF">LQ327_08515</name>
</gene>
<dbReference type="Gene3D" id="3.30.565.10">
    <property type="entry name" value="Histidine kinase-like ATPase, C-terminal domain"/>
    <property type="match status" value="1"/>
</dbReference>
<dbReference type="Gene3D" id="3.30.1490.70">
    <property type="match status" value="1"/>
</dbReference>
<evidence type="ECO:0000256" key="4">
    <source>
        <dbReference type="SAM" id="MobiDB-lite"/>
    </source>
</evidence>
<dbReference type="RefSeq" id="WP_230731560.1">
    <property type="nucleotide sequence ID" value="NZ_JAJNDB010000001.1"/>
</dbReference>
<dbReference type="InterPro" id="IPR003594">
    <property type="entry name" value="HATPase_dom"/>
</dbReference>
<dbReference type="PANTHER" id="PTHR34220:SF7">
    <property type="entry name" value="SENSOR HISTIDINE KINASE YPDA"/>
    <property type="match status" value="1"/>
</dbReference>
<dbReference type="CDD" id="cd07971">
    <property type="entry name" value="OBF_DNA_ligase_LigD"/>
    <property type="match status" value="1"/>
</dbReference>
<dbReference type="Gene3D" id="2.40.50.140">
    <property type="entry name" value="Nucleic acid-binding proteins"/>
    <property type="match status" value="1"/>
</dbReference>
<dbReference type="InterPro" id="IPR012310">
    <property type="entry name" value="DNA_ligase_ATP-dep_cent"/>
</dbReference>
<dbReference type="Pfam" id="PF06580">
    <property type="entry name" value="His_kinase"/>
    <property type="match status" value="1"/>
</dbReference>
<dbReference type="InterPro" id="IPR036890">
    <property type="entry name" value="HATPase_C_sf"/>
</dbReference>
<dbReference type="GO" id="GO:0016301">
    <property type="term" value="F:kinase activity"/>
    <property type="evidence" value="ECO:0007669"/>
    <property type="project" value="UniProtKB-KW"/>
</dbReference>
<evidence type="ECO:0000313" key="6">
    <source>
        <dbReference type="EMBL" id="MCD2193426.1"/>
    </source>
</evidence>
<evidence type="ECO:0000259" key="5">
    <source>
        <dbReference type="PROSITE" id="PS50160"/>
    </source>
</evidence>
<feature type="domain" description="ATP-dependent DNA ligase family profile" evidence="5">
    <location>
        <begin position="126"/>
        <end position="211"/>
    </location>
</feature>
<evidence type="ECO:0000313" key="7">
    <source>
        <dbReference type="Proteomes" id="UP001199469"/>
    </source>
</evidence>
<evidence type="ECO:0000256" key="3">
    <source>
        <dbReference type="ARBA" id="ARBA00034003"/>
    </source>
</evidence>
<keyword evidence="6" id="KW-0808">Transferase</keyword>
<keyword evidence="2" id="KW-0436">Ligase</keyword>
<sequence>MGTSPLRGPSAAPGARETVARVPGPRGRARPMLASPGELPRGAGWAFEFVWSGLRCLGHAGGGELRLLDADGHDVTAGFPELGAPAAPGLVLDGVVVALDAVGRPSPSRLRRRSKVRAPSRGLVETTPVSFYVFDVLEVGGRSTARMSYRERRELLAEIDLAGGRVVVPPSFTGVDAEQVVRTARHYGLEGVVAKRVESTYQGGRRSRSWISSVVTRPQDVVVGGWLPPRGGGAGIGSLLLGVPSEGTLRYVGRVSTGVTAGARREMFEAAQGLTCPVSPFDDPLPADVDAAAHWLTPRLVGHVEHRRWTPTGLLGRPVWRGLRAGTHPATVQAPVLAAPVVATDLALDDLATVDGPRLRRPGHSRGMTGSGGASDVGGTTPARTPPTLEVALPDAEVEAALRSRFSAHFVHNALTAIAAYVRLDPSRARELLTEFADFTRYSFRDGEAGTTVAEELRNARRYLTLEQARFGPRLGVEVTIAPDVEKVVLPPFVVAPLVENAVRHGIEPKPEGGTVHVTASGAGADCLVTVSDDGAGMGPEAFRAASQVDARHGGIAEVSRRLQAAFGSSCDLHVDSRPGSGTTVRLRVPARDREQVPTEQLLVG</sequence>
<dbReference type="InterPro" id="IPR012309">
    <property type="entry name" value="DNA_ligase_ATP-dep_C"/>
</dbReference>
<protein>
    <recommendedName>
        <fullName evidence="1">DNA ligase (ATP)</fullName>
        <ecNumber evidence="1">6.5.1.1</ecNumber>
    </recommendedName>
</protein>
<dbReference type="Pfam" id="PF04679">
    <property type="entry name" value="DNA_ligase_A_C"/>
    <property type="match status" value="1"/>
</dbReference>
<keyword evidence="7" id="KW-1185">Reference proteome</keyword>
<comment type="caution">
    <text evidence="6">The sequence shown here is derived from an EMBL/GenBank/DDBJ whole genome shotgun (WGS) entry which is preliminary data.</text>
</comment>
<dbReference type="EC" id="6.5.1.1" evidence="1"/>
<dbReference type="PANTHER" id="PTHR34220">
    <property type="entry name" value="SENSOR HISTIDINE KINASE YPDA"/>
    <property type="match status" value="1"/>
</dbReference>
<dbReference type="Pfam" id="PF02518">
    <property type="entry name" value="HATPase_c"/>
    <property type="match status" value="1"/>
</dbReference>
<reference evidence="6 7" key="1">
    <citation type="submission" date="2021-11" db="EMBL/GenBank/DDBJ databases">
        <title>Draft genome sequence of Actinomycetospora sp. SF1 isolated from the rhizosphere soil.</title>
        <authorList>
            <person name="Duangmal K."/>
            <person name="Chantavorakit T."/>
        </authorList>
    </citation>
    <scope>NUCLEOTIDE SEQUENCE [LARGE SCALE GENOMIC DNA]</scope>
    <source>
        <strain evidence="6 7">TBRC 5722</strain>
    </source>
</reference>
<evidence type="ECO:0000256" key="1">
    <source>
        <dbReference type="ARBA" id="ARBA00012727"/>
    </source>
</evidence>
<dbReference type="SUPFAM" id="SSF55874">
    <property type="entry name" value="ATPase domain of HSP90 chaperone/DNA topoisomerase II/histidine kinase"/>
    <property type="match status" value="1"/>
</dbReference>
<organism evidence="6 7">
    <name type="scientific">Actinomycetospora endophytica</name>
    <dbReference type="NCBI Taxonomy" id="2291215"/>
    <lineage>
        <taxon>Bacteria</taxon>
        <taxon>Bacillati</taxon>
        <taxon>Actinomycetota</taxon>
        <taxon>Actinomycetes</taxon>
        <taxon>Pseudonocardiales</taxon>
        <taxon>Pseudonocardiaceae</taxon>
        <taxon>Actinomycetospora</taxon>
    </lineage>
</organism>
<dbReference type="Proteomes" id="UP001199469">
    <property type="component" value="Unassembled WGS sequence"/>
</dbReference>
<dbReference type="InterPro" id="IPR010559">
    <property type="entry name" value="Sig_transdc_His_kin_internal"/>
</dbReference>
<keyword evidence="6" id="KW-0418">Kinase</keyword>